<dbReference type="GO" id="GO:0005829">
    <property type="term" value="C:cytosol"/>
    <property type="evidence" value="ECO:0007669"/>
    <property type="project" value="TreeGrafter"/>
</dbReference>
<reference evidence="7 8" key="1">
    <citation type="journal article" date="2017" name="Syst. Appl. Microbiol.">
        <title>Lebetimonas natsushimae sp. nov., a novel strictly anaerobic, moderately thermophilic chemoautotroph isolated from a deep-sea hydrothermal vent polychaete nest in the Mid-Okinawa Trough.</title>
        <authorList>
            <person name="Nagata R."/>
            <person name="Takaki Y."/>
            <person name="Tame A."/>
            <person name="Nunoura T."/>
            <person name="Muto H."/>
            <person name="Mino S."/>
            <person name="Sawayama S."/>
            <person name="Takai K."/>
            <person name="Nakagawa S."/>
        </authorList>
    </citation>
    <scope>NUCLEOTIDE SEQUENCE [LARGE SCALE GENOMIC DNA]</scope>
    <source>
        <strain evidence="7 8">HS1857</strain>
    </source>
</reference>
<comment type="subcellular location">
    <subcellularLocation>
        <location evidence="4">Cytoplasm</location>
    </subcellularLocation>
</comment>
<dbReference type="AlphaFoldDB" id="A0A292YFR3"/>
<proteinExistence type="inferred from homology"/>
<sequence>MAGHNKWSKVKHIKAKEDAKKSKIFTKHVRAIMTAARQGGGNPDNNPALRLAIDRARADAMPMSNIQRAIDKATGNLDGVTLSEVTYEGYGPGGVAIMVECLTDNKNRTVAAVRHAFTKAGGNLGTSGSVAWMFEKKGVIVVNRSDKDDEVMEKAIEAGAEDIKELDEVLVIETAPEDFNAVLEAVNGIDGIEILESNVQLVATNESDVDDETAEKVERLIEALEELDDVQNVIHNMA</sequence>
<dbReference type="InterPro" id="IPR017856">
    <property type="entry name" value="Integrase-like_N"/>
</dbReference>
<dbReference type="NCBIfam" id="TIGR01033">
    <property type="entry name" value="YebC/PmpR family DNA-binding transcriptional regulator"/>
    <property type="match status" value="1"/>
</dbReference>
<dbReference type="GO" id="GO:0006355">
    <property type="term" value="P:regulation of DNA-templated transcription"/>
    <property type="evidence" value="ECO:0007669"/>
    <property type="project" value="UniProtKB-UniRule"/>
</dbReference>
<evidence type="ECO:0000313" key="8">
    <source>
        <dbReference type="Proteomes" id="UP000217944"/>
    </source>
</evidence>
<comment type="similarity">
    <text evidence="1 4">Belongs to the TACO1 family.</text>
</comment>
<dbReference type="SUPFAM" id="SSF75625">
    <property type="entry name" value="YebC-like"/>
    <property type="match status" value="1"/>
</dbReference>
<dbReference type="OrthoDB" id="9781053at2"/>
<dbReference type="Gene3D" id="1.10.10.200">
    <property type="match status" value="1"/>
</dbReference>
<name>A0A292YFR3_9BACT</name>
<protein>
    <recommendedName>
        <fullName evidence="4">Probable transcriptional regulatory protein LNAT_P1268</fullName>
    </recommendedName>
</protein>
<dbReference type="InterPro" id="IPR029072">
    <property type="entry name" value="YebC-like"/>
</dbReference>
<dbReference type="NCBIfam" id="NF009044">
    <property type="entry name" value="PRK12378.1"/>
    <property type="match status" value="1"/>
</dbReference>
<dbReference type="PANTHER" id="PTHR12532">
    <property type="entry name" value="TRANSLATIONAL ACTIVATOR OF CYTOCHROME C OXIDASE 1"/>
    <property type="match status" value="1"/>
</dbReference>
<dbReference type="FunFam" id="1.10.10.200:FF:000002">
    <property type="entry name" value="Probable transcriptional regulatory protein CLM62_37755"/>
    <property type="match status" value="1"/>
</dbReference>
<keyword evidence="4" id="KW-0238">DNA-binding</keyword>
<dbReference type="Pfam" id="PF01709">
    <property type="entry name" value="Transcrip_reg"/>
    <property type="match status" value="1"/>
</dbReference>
<organism evidence="7 8">
    <name type="scientific">Lebetimonas natsushimae</name>
    <dbReference type="NCBI Taxonomy" id="1936991"/>
    <lineage>
        <taxon>Bacteria</taxon>
        <taxon>Pseudomonadati</taxon>
        <taxon>Campylobacterota</taxon>
        <taxon>Epsilonproteobacteria</taxon>
        <taxon>Nautiliales</taxon>
        <taxon>Nautiliaceae</taxon>
        <taxon>Lebetimonas</taxon>
    </lineage>
</organism>
<keyword evidence="8" id="KW-1185">Reference proteome</keyword>
<evidence type="ECO:0000256" key="3">
    <source>
        <dbReference type="ARBA" id="ARBA00023163"/>
    </source>
</evidence>
<dbReference type="HAMAP" id="MF_00693">
    <property type="entry name" value="Transcrip_reg_TACO1"/>
    <property type="match status" value="1"/>
</dbReference>
<dbReference type="InterPro" id="IPR048300">
    <property type="entry name" value="TACO1_YebC-like_2nd/3rd_dom"/>
</dbReference>
<comment type="caution">
    <text evidence="7">The sequence shown here is derived from an EMBL/GenBank/DDBJ whole genome shotgun (WGS) entry which is preliminary data.</text>
</comment>
<dbReference type="Gene3D" id="3.30.70.980">
    <property type="match status" value="2"/>
</dbReference>
<feature type="domain" description="TACO1/YebC-like N-terminal" evidence="6">
    <location>
        <begin position="5"/>
        <end position="76"/>
    </location>
</feature>
<evidence type="ECO:0000259" key="5">
    <source>
        <dbReference type="Pfam" id="PF01709"/>
    </source>
</evidence>
<dbReference type="RefSeq" id="WP_096259558.1">
    <property type="nucleotide sequence ID" value="NZ_BDME01000002.1"/>
</dbReference>
<evidence type="ECO:0000256" key="1">
    <source>
        <dbReference type="ARBA" id="ARBA00008724"/>
    </source>
</evidence>
<accession>A0A292YFR3</accession>
<evidence type="ECO:0000256" key="4">
    <source>
        <dbReference type="HAMAP-Rule" id="MF_00693"/>
    </source>
</evidence>
<dbReference type="InterPro" id="IPR026564">
    <property type="entry name" value="Transcrip_reg_TACO1-like_dom3"/>
</dbReference>
<dbReference type="Proteomes" id="UP000217944">
    <property type="component" value="Unassembled WGS sequence"/>
</dbReference>
<dbReference type="InterPro" id="IPR002876">
    <property type="entry name" value="Transcrip_reg_TACO1-like"/>
</dbReference>
<dbReference type="NCBIfam" id="NF001030">
    <property type="entry name" value="PRK00110.1"/>
    <property type="match status" value="1"/>
</dbReference>
<evidence type="ECO:0000259" key="6">
    <source>
        <dbReference type="Pfam" id="PF20772"/>
    </source>
</evidence>
<dbReference type="EMBL" id="BDME01000002">
    <property type="protein sequence ID" value="GAX87971.1"/>
    <property type="molecule type" value="Genomic_DNA"/>
</dbReference>
<keyword evidence="2 4" id="KW-0805">Transcription regulation</keyword>
<dbReference type="Pfam" id="PF20772">
    <property type="entry name" value="TACO1_YebC_N"/>
    <property type="match status" value="1"/>
</dbReference>
<feature type="domain" description="TACO1/YebC-like second and third" evidence="5">
    <location>
        <begin position="83"/>
        <end position="237"/>
    </location>
</feature>
<dbReference type="PANTHER" id="PTHR12532:SF0">
    <property type="entry name" value="TRANSLATIONAL ACTIVATOR OF CYTOCHROME C OXIDASE 1"/>
    <property type="match status" value="1"/>
</dbReference>
<keyword evidence="4" id="KW-0963">Cytoplasm</keyword>
<dbReference type="GO" id="GO:0003677">
    <property type="term" value="F:DNA binding"/>
    <property type="evidence" value="ECO:0007669"/>
    <property type="project" value="UniProtKB-UniRule"/>
</dbReference>
<evidence type="ECO:0000256" key="2">
    <source>
        <dbReference type="ARBA" id="ARBA00023015"/>
    </source>
</evidence>
<keyword evidence="3 4" id="KW-0804">Transcription</keyword>
<dbReference type="InterPro" id="IPR049083">
    <property type="entry name" value="TACO1_YebC_N"/>
</dbReference>
<evidence type="ECO:0000313" key="7">
    <source>
        <dbReference type="EMBL" id="GAX87971.1"/>
    </source>
</evidence>
<gene>
    <name evidence="7" type="ORF">LNAT_P1268</name>
</gene>